<dbReference type="AlphaFoldDB" id="A0A2T4B8A4"/>
<accession>A0A2T4B8A4</accession>
<evidence type="ECO:0000313" key="2">
    <source>
        <dbReference type="EMBL" id="PTB65556.1"/>
    </source>
</evidence>
<dbReference type="GeneID" id="36601570"/>
<dbReference type="SUPFAM" id="SSF55144">
    <property type="entry name" value="LigT-like"/>
    <property type="match status" value="1"/>
</dbReference>
<feature type="domain" description="DUF1868" evidence="1">
    <location>
        <begin position="44"/>
        <end position="109"/>
    </location>
</feature>
<sequence length="118" mass="13294">MHLHFNYIVAAFIRAISISCGNGFNFRHLPQSIHSKTPKRTGKKFDTNGNVLPSPGITIICHLPQDNQLYKAHLPITPAEPITKVYTLLPLPSWDMTVFEGVCDLRYKPEHLARRSGS</sequence>
<dbReference type="Proteomes" id="UP000241546">
    <property type="component" value="Unassembled WGS sequence"/>
</dbReference>
<name>A0A2T4B8A4_9HYPO</name>
<dbReference type="EMBL" id="KZ680214">
    <property type="protein sequence ID" value="PTB65556.1"/>
    <property type="molecule type" value="Genomic_DNA"/>
</dbReference>
<dbReference type="Pfam" id="PF08975">
    <property type="entry name" value="2H-phosphodiest"/>
    <property type="match status" value="1"/>
</dbReference>
<evidence type="ECO:0000313" key="3">
    <source>
        <dbReference type="Proteomes" id="UP000241546"/>
    </source>
</evidence>
<reference evidence="3" key="1">
    <citation type="submission" date="2016-07" db="EMBL/GenBank/DDBJ databases">
        <title>Multiple horizontal gene transfer events from other fungi enriched the ability of initially mycotrophic Trichoderma (Ascomycota) to feed on dead plant biomass.</title>
        <authorList>
            <consortium name="DOE Joint Genome Institute"/>
            <person name="Atanasova L."/>
            <person name="Chenthamara K."/>
            <person name="Zhang J."/>
            <person name="Grujic M."/>
            <person name="Henrissat B."/>
            <person name="Kuo A."/>
            <person name="Aerts A."/>
            <person name="Salamov A."/>
            <person name="Lipzen A."/>
            <person name="Labutti K."/>
            <person name="Barry K."/>
            <person name="Miao Y."/>
            <person name="Rahimi M.J."/>
            <person name="Shen Q."/>
            <person name="Grigoriev I.V."/>
            <person name="Kubicek C.P."/>
            <person name="Druzhinina I.S."/>
        </authorList>
    </citation>
    <scope>NUCLEOTIDE SEQUENCE [LARGE SCALE GENOMIC DNA]</scope>
    <source>
        <strain evidence="3">TUCIM 6016</strain>
    </source>
</reference>
<dbReference type="InterPro" id="IPR009097">
    <property type="entry name" value="Cyclic_Pdiesterase"/>
</dbReference>
<dbReference type="OrthoDB" id="2877829at2759"/>
<protein>
    <recommendedName>
        <fullName evidence="1">DUF1868 domain-containing protein</fullName>
    </recommendedName>
</protein>
<dbReference type="InterPro" id="IPR015069">
    <property type="entry name" value="2H-PEstase_DUF1868"/>
</dbReference>
<dbReference type="RefSeq" id="XP_024748876.1">
    <property type="nucleotide sequence ID" value="XM_024893452.1"/>
</dbReference>
<gene>
    <name evidence="2" type="ORF">BBK36DRAFT_1141514</name>
</gene>
<proteinExistence type="predicted"/>
<dbReference type="Gene3D" id="3.90.1140.10">
    <property type="entry name" value="Cyclic phosphodiesterase"/>
    <property type="match status" value="1"/>
</dbReference>
<organism evidence="2 3">
    <name type="scientific">Trichoderma citrinoviride</name>
    <dbReference type="NCBI Taxonomy" id="58853"/>
    <lineage>
        <taxon>Eukaryota</taxon>
        <taxon>Fungi</taxon>
        <taxon>Dikarya</taxon>
        <taxon>Ascomycota</taxon>
        <taxon>Pezizomycotina</taxon>
        <taxon>Sordariomycetes</taxon>
        <taxon>Hypocreomycetidae</taxon>
        <taxon>Hypocreales</taxon>
        <taxon>Hypocreaceae</taxon>
        <taxon>Trichoderma</taxon>
    </lineage>
</organism>
<evidence type="ECO:0000259" key="1">
    <source>
        <dbReference type="Pfam" id="PF08975"/>
    </source>
</evidence>
<keyword evidence="3" id="KW-1185">Reference proteome</keyword>